<dbReference type="Pfam" id="PF01315">
    <property type="entry name" value="Ald_Xan_dh_C"/>
    <property type="match status" value="1"/>
</dbReference>
<dbReference type="InterPro" id="IPR008274">
    <property type="entry name" value="AldOxase/xan_DH_MoCoBD1"/>
</dbReference>
<dbReference type="SMART" id="SM01008">
    <property type="entry name" value="Ald_Xan_dh_C"/>
    <property type="match status" value="1"/>
</dbReference>
<keyword evidence="2" id="KW-0560">Oxidoreductase</keyword>
<dbReference type="InterPro" id="IPR046867">
    <property type="entry name" value="AldOxase/xan_DH_MoCoBD2"/>
</dbReference>
<dbReference type="InterPro" id="IPR016208">
    <property type="entry name" value="Ald_Oxase/xanthine_DH-like"/>
</dbReference>
<dbReference type="PANTHER" id="PTHR11908">
    <property type="entry name" value="XANTHINE DEHYDROGENASE"/>
    <property type="match status" value="1"/>
</dbReference>
<evidence type="ECO:0000256" key="1">
    <source>
        <dbReference type="ARBA" id="ARBA00022505"/>
    </source>
</evidence>
<gene>
    <name evidence="4" type="ORF">METZ01_LOCUS80033</name>
</gene>
<dbReference type="GO" id="GO:0016491">
    <property type="term" value="F:oxidoreductase activity"/>
    <property type="evidence" value="ECO:0007669"/>
    <property type="project" value="UniProtKB-KW"/>
</dbReference>
<dbReference type="SUPFAM" id="SSF56003">
    <property type="entry name" value="Molybdenum cofactor-binding domain"/>
    <property type="match status" value="1"/>
</dbReference>
<dbReference type="PANTHER" id="PTHR11908:SF132">
    <property type="entry name" value="ALDEHYDE OXIDASE 1-RELATED"/>
    <property type="match status" value="1"/>
</dbReference>
<feature type="domain" description="Aldehyde oxidase/xanthine dehydrogenase a/b hammerhead" evidence="3">
    <location>
        <begin position="22"/>
        <end position="142"/>
    </location>
</feature>
<accession>A0A381UGB2</accession>
<protein>
    <recommendedName>
        <fullName evidence="3">Aldehyde oxidase/xanthine dehydrogenase a/b hammerhead domain-containing protein</fullName>
    </recommendedName>
</protein>
<keyword evidence="1" id="KW-0500">Molybdenum</keyword>
<organism evidence="4">
    <name type="scientific">marine metagenome</name>
    <dbReference type="NCBI Taxonomy" id="408172"/>
    <lineage>
        <taxon>unclassified sequences</taxon>
        <taxon>metagenomes</taxon>
        <taxon>ecological metagenomes</taxon>
    </lineage>
</organism>
<dbReference type="GO" id="GO:0005506">
    <property type="term" value="F:iron ion binding"/>
    <property type="evidence" value="ECO:0007669"/>
    <property type="project" value="InterPro"/>
</dbReference>
<name>A0A381UGB2_9ZZZZ</name>
<sequence length="769" mass="83912">MKPVLAKRGQAVQRVEDQRLLRGQGRFVDNLNISGQAYLYVVRSYLGHAKIKRINTESISQMSGVLAVFIGEDLIRDGILPIPVTLPYKRPGGEPALSDPYHALAQGMVRFVGQPVAVVVAESKAEGQEAGECLEIEYEEIPAVTDLQKAVAPEAPRLCDALPDNIAAAHTEGDAEKVEQAFAQAAHVTRMDLVNTRLVGSPLEPRGLLCDVEQKTGMLTLHAMHQSATRLHGVLCTVFQLESQQLRIVVRDIGGGFGTKVAIHPEDVLVVYAAKKMNRPVKWTATRTEEFLASIHSRDLRNFVELACDSEGRILALRMRTLANTGAYLNNPALFIPLGLMPKVITSVYNIPVMYLDTNCVLTNTAPIGAYRGAGRPEGIYPMERLMDMAAREMGMDPITIRERNLIRTESLPYRTLVGDVIDSGDFQDVMKRAVKQMDWDGFGVRRSESESRGLLRGRGLACYIEWTGGDLAETVRIEAEADGTLSLYSGTQGMGQGLETVFSQLLSEQLEIPMHAIKIVQGDTDQVKGLGSFGSRSLFVGGSVLLDGVKDFLQKGKELAAEELEAAIVDMRYHSGRFEVVGTSIGIGLFDLAARQAENRFSTETEKELEGRSWPNGCHIAEVEIDPETGSVRLVRHGTVDDTGNPINPMIVEGQLHGGIAQGAGQVLLEHSVYDSEGQLLTGSFMDYAMPRADDFPFFESSTYTDAPCLTNSLGAKGVGEIGVVGSIPAIANAILDALWDRGVRNFNMPAHPQKIWNLLQNGKNVTD</sequence>
<evidence type="ECO:0000256" key="2">
    <source>
        <dbReference type="ARBA" id="ARBA00023002"/>
    </source>
</evidence>
<proteinExistence type="predicted"/>
<dbReference type="Gene3D" id="3.90.1170.50">
    <property type="entry name" value="Aldehyde oxidase/xanthine dehydrogenase, a/b hammerhead"/>
    <property type="match status" value="1"/>
</dbReference>
<reference evidence="4" key="1">
    <citation type="submission" date="2018-05" db="EMBL/GenBank/DDBJ databases">
        <authorList>
            <person name="Lanie J.A."/>
            <person name="Ng W.-L."/>
            <person name="Kazmierczak K.M."/>
            <person name="Andrzejewski T.M."/>
            <person name="Davidsen T.M."/>
            <person name="Wayne K.J."/>
            <person name="Tettelin H."/>
            <person name="Glass J.I."/>
            <person name="Rusch D."/>
            <person name="Podicherti R."/>
            <person name="Tsui H.-C.T."/>
            <person name="Winkler M.E."/>
        </authorList>
    </citation>
    <scope>NUCLEOTIDE SEQUENCE</scope>
</reference>
<dbReference type="EMBL" id="UINC01006380">
    <property type="protein sequence ID" value="SVA27179.1"/>
    <property type="molecule type" value="Genomic_DNA"/>
</dbReference>
<dbReference type="InterPro" id="IPR036856">
    <property type="entry name" value="Ald_Oxase/Xan_DH_a/b_sf"/>
</dbReference>
<dbReference type="Pfam" id="PF02738">
    <property type="entry name" value="MoCoBD_1"/>
    <property type="match status" value="1"/>
</dbReference>
<dbReference type="InterPro" id="IPR000674">
    <property type="entry name" value="Ald_Oxase/Xan_DH_a/b"/>
</dbReference>
<dbReference type="AlphaFoldDB" id="A0A381UGB2"/>
<evidence type="ECO:0000313" key="4">
    <source>
        <dbReference type="EMBL" id="SVA27179.1"/>
    </source>
</evidence>
<dbReference type="Pfam" id="PF20256">
    <property type="entry name" value="MoCoBD_2"/>
    <property type="match status" value="1"/>
</dbReference>
<dbReference type="Gene3D" id="3.30.365.10">
    <property type="entry name" value="Aldehyde oxidase/xanthine dehydrogenase, molybdopterin binding domain"/>
    <property type="match status" value="4"/>
</dbReference>
<dbReference type="SUPFAM" id="SSF54665">
    <property type="entry name" value="CO dehydrogenase molybdoprotein N-domain-like"/>
    <property type="match status" value="1"/>
</dbReference>
<evidence type="ECO:0000259" key="3">
    <source>
        <dbReference type="SMART" id="SM01008"/>
    </source>
</evidence>
<dbReference type="InterPro" id="IPR037165">
    <property type="entry name" value="AldOxase/xan_DH_Mopterin-bd_sf"/>
</dbReference>